<dbReference type="AlphaFoldDB" id="A0A2H3DQQ9"/>
<dbReference type="EMBL" id="KZ293651">
    <property type="protein sequence ID" value="PBK96204.1"/>
    <property type="molecule type" value="Genomic_DNA"/>
</dbReference>
<reference evidence="2" key="1">
    <citation type="journal article" date="2017" name="Nat. Ecol. Evol.">
        <title>Genome expansion and lineage-specific genetic innovations in the forest pathogenic fungi Armillaria.</title>
        <authorList>
            <person name="Sipos G."/>
            <person name="Prasanna A.N."/>
            <person name="Walter M.C."/>
            <person name="O'Connor E."/>
            <person name="Balint B."/>
            <person name="Krizsan K."/>
            <person name="Kiss B."/>
            <person name="Hess J."/>
            <person name="Varga T."/>
            <person name="Slot J."/>
            <person name="Riley R."/>
            <person name="Boka B."/>
            <person name="Rigling D."/>
            <person name="Barry K."/>
            <person name="Lee J."/>
            <person name="Mihaltcheva S."/>
            <person name="LaButti K."/>
            <person name="Lipzen A."/>
            <person name="Waldron R."/>
            <person name="Moloney N.M."/>
            <person name="Sperisen C."/>
            <person name="Kredics L."/>
            <person name="Vagvoelgyi C."/>
            <person name="Patrignani A."/>
            <person name="Fitzpatrick D."/>
            <person name="Nagy I."/>
            <person name="Doyle S."/>
            <person name="Anderson J.B."/>
            <person name="Grigoriev I.V."/>
            <person name="Gueldener U."/>
            <person name="Muensterkoetter M."/>
            <person name="Nagy L.G."/>
        </authorList>
    </citation>
    <scope>NUCLEOTIDE SEQUENCE [LARGE SCALE GENOMIC DNA]</scope>
    <source>
        <strain evidence="2">Ar21-2</strain>
    </source>
</reference>
<dbReference type="InParanoid" id="A0A2H3DQQ9"/>
<gene>
    <name evidence="1" type="ORF">ARMGADRAFT_1028396</name>
</gene>
<sequence>MNALDCEKKGFNILKIEDLIPTLGAELSMDYGLHAKAMGNFYRFQKSRDPLGSKGEHATWYESHILFFDRQQDKIEYWDYLKHLELEFCLERISSPTAFDLNYYVRHYDEVKNNALLQVKMKEEMRKEMAEVEAWVHAELKAKEDSRCPLRGFSGGGRPSRPFLPSSGRPGSTPCCIACEGPHPISTHYNGSTTTRPCWAQIQGNDIFTPDGKHICVSFNLRSPRACIHGTEHIHVCSLCGRSDHVALSGVCKSSPA</sequence>
<dbReference type="STRING" id="47427.A0A2H3DQQ9"/>
<accession>A0A2H3DQQ9</accession>
<dbReference type="Proteomes" id="UP000217790">
    <property type="component" value="Unassembled WGS sequence"/>
</dbReference>
<evidence type="ECO:0000313" key="2">
    <source>
        <dbReference type="Proteomes" id="UP000217790"/>
    </source>
</evidence>
<proteinExistence type="predicted"/>
<dbReference type="OrthoDB" id="3018573at2759"/>
<protein>
    <submittedName>
        <fullName evidence="1">Uncharacterized protein</fullName>
    </submittedName>
</protein>
<name>A0A2H3DQQ9_ARMGA</name>
<organism evidence="1 2">
    <name type="scientific">Armillaria gallica</name>
    <name type="common">Bulbous honey fungus</name>
    <name type="synonym">Armillaria bulbosa</name>
    <dbReference type="NCBI Taxonomy" id="47427"/>
    <lineage>
        <taxon>Eukaryota</taxon>
        <taxon>Fungi</taxon>
        <taxon>Dikarya</taxon>
        <taxon>Basidiomycota</taxon>
        <taxon>Agaricomycotina</taxon>
        <taxon>Agaricomycetes</taxon>
        <taxon>Agaricomycetidae</taxon>
        <taxon>Agaricales</taxon>
        <taxon>Marasmiineae</taxon>
        <taxon>Physalacriaceae</taxon>
        <taxon>Armillaria</taxon>
    </lineage>
</organism>
<evidence type="ECO:0000313" key="1">
    <source>
        <dbReference type="EMBL" id="PBK96204.1"/>
    </source>
</evidence>
<keyword evidence="2" id="KW-1185">Reference proteome</keyword>